<sequence>MSFSNYTSLGCATFSFHFTLRFSINFCPLSLWENFWKYLGDFRLDTSNQEVLSLGFLVKLEISILEIGC</sequence>
<dbReference type="EMBL" id="CAQQ02145735">
    <property type="status" value="NOT_ANNOTATED_CDS"/>
    <property type="molecule type" value="Genomic_DNA"/>
</dbReference>
<keyword evidence="2" id="KW-1185">Reference proteome</keyword>
<dbReference type="AlphaFoldDB" id="T1GV31"/>
<dbReference type="EnsemblMetazoa" id="MESCA007612-RA">
    <property type="protein sequence ID" value="MESCA007612-PA"/>
    <property type="gene ID" value="MESCA007612"/>
</dbReference>
<evidence type="ECO:0000313" key="1">
    <source>
        <dbReference type="EnsemblMetazoa" id="MESCA007612-PA"/>
    </source>
</evidence>
<dbReference type="EMBL" id="CAQQ02145734">
    <property type="status" value="NOT_ANNOTATED_CDS"/>
    <property type="molecule type" value="Genomic_DNA"/>
</dbReference>
<accession>T1GV31</accession>
<dbReference type="Proteomes" id="UP000015102">
    <property type="component" value="Unassembled WGS sequence"/>
</dbReference>
<proteinExistence type="predicted"/>
<dbReference type="HOGENOM" id="CLU_2778759_0_0_1"/>
<protein>
    <submittedName>
        <fullName evidence="1">Uncharacterized protein</fullName>
    </submittedName>
</protein>
<reference evidence="1" key="2">
    <citation type="submission" date="2015-06" db="UniProtKB">
        <authorList>
            <consortium name="EnsemblMetazoa"/>
        </authorList>
    </citation>
    <scope>IDENTIFICATION</scope>
</reference>
<evidence type="ECO:0000313" key="2">
    <source>
        <dbReference type="Proteomes" id="UP000015102"/>
    </source>
</evidence>
<organism evidence="1 2">
    <name type="scientific">Megaselia scalaris</name>
    <name type="common">Humpbacked fly</name>
    <name type="synonym">Phora scalaris</name>
    <dbReference type="NCBI Taxonomy" id="36166"/>
    <lineage>
        <taxon>Eukaryota</taxon>
        <taxon>Metazoa</taxon>
        <taxon>Ecdysozoa</taxon>
        <taxon>Arthropoda</taxon>
        <taxon>Hexapoda</taxon>
        <taxon>Insecta</taxon>
        <taxon>Pterygota</taxon>
        <taxon>Neoptera</taxon>
        <taxon>Endopterygota</taxon>
        <taxon>Diptera</taxon>
        <taxon>Brachycera</taxon>
        <taxon>Muscomorpha</taxon>
        <taxon>Platypezoidea</taxon>
        <taxon>Phoridae</taxon>
        <taxon>Megaseliini</taxon>
        <taxon>Megaselia</taxon>
    </lineage>
</organism>
<name>T1GV31_MEGSC</name>
<reference evidence="2" key="1">
    <citation type="submission" date="2013-02" db="EMBL/GenBank/DDBJ databases">
        <authorList>
            <person name="Hughes D."/>
        </authorList>
    </citation>
    <scope>NUCLEOTIDE SEQUENCE</scope>
    <source>
        <strain>Durham</strain>
        <strain evidence="2">NC isolate 2 -- Noor lab</strain>
    </source>
</reference>